<dbReference type="HOGENOM" id="CLU_051096_5_0_11"/>
<dbReference type="InterPro" id="IPR008988">
    <property type="entry name" value="Transcriptional_repressor_C"/>
</dbReference>
<dbReference type="PROSITE" id="PS51733">
    <property type="entry name" value="BPL_LPL_CATALYTIC"/>
    <property type="match status" value="1"/>
</dbReference>
<evidence type="ECO:0000259" key="6">
    <source>
        <dbReference type="PROSITE" id="PS51733"/>
    </source>
</evidence>
<evidence type="ECO:0000313" key="8">
    <source>
        <dbReference type="Proteomes" id="UP000007947"/>
    </source>
</evidence>
<organism evidence="7 8">
    <name type="scientific">Microlunatus phosphovorus (strain ATCC 700054 / DSM 10555 / JCM 9379 / NBRC 101784 / NCIMB 13414 / VKM Ac-1990 / NM-1)</name>
    <dbReference type="NCBI Taxonomy" id="1032480"/>
    <lineage>
        <taxon>Bacteria</taxon>
        <taxon>Bacillati</taxon>
        <taxon>Actinomycetota</taxon>
        <taxon>Actinomycetes</taxon>
        <taxon>Propionibacteriales</taxon>
        <taxon>Propionibacteriaceae</taxon>
        <taxon>Microlunatus</taxon>
    </lineage>
</organism>
<dbReference type="GO" id="GO:0005737">
    <property type="term" value="C:cytoplasm"/>
    <property type="evidence" value="ECO:0007669"/>
    <property type="project" value="TreeGrafter"/>
</dbReference>
<feature type="domain" description="BPL/LPL catalytic" evidence="6">
    <location>
        <begin position="17"/>
        <end position="210"/>
    </location>
</feature>
<protein>
    <recommendedName>
        <fullName evidence="5">biotin--[biotin carboxyl-carrier protein] ligase</fullName>
        <ecNumber evidence="5">6.3.4.15</ecNumber>
    </recommendedName>
</protein>
<dbReference type="Proteomes" id="UP000007947">
    <property type="component" value="Chromosome"/>
</dbReference>
<gene>
    <name evidence="7" type="primary">birA</name>
    <name evidence="7" type="ordered locus">MLP_13540</name>
</gene>
<dbReference type="InterPro" id="IPR004408">
    <property type="entry name" value="Biotin_CoA_COase_ligase"/>
</dbReference>
<evidence type="ECO:0000256" key="1">
    <source>
        <dbReference type="ARBA" id="ARBA00022598"/>
    </source>
</evidence>
<dbReference type="InterPro" id="IPR004143">
    <property type="entry name" value="BPL_LPL_catalytic"/>
</dbReference>
<dbReference type="eggNOG" id="COG0340">
    <property type="taxonomic scope" value="Bacteria"/>
</dbReference>
<dbReference type="GO" id="GO:0005524">
    <property type="term" value="F:ATP binding"/>
    <property type="evidence" value="ECO:0007669"/>
    <property type="project" value="UniProtKB-KW"/>
</dbReference>
<proteinExistence type="predicted"/>
<dbReference type="SUPFAM" id="SSF50037">
    <property type="entry name" value="C-terminal domain of transcriptional repressors"/>
    <property type="match status" value="1"/>
</dbReference>
<dbReference type="NCBIfam" id="TIGR00121">
    <property type="entry name" value="birA_ligase"/>
    <property type="match status" value="1"/>
</dbReference>
<sequence>MLLTADYGGRVATYGDPLDTDRLRTELADADSLWHELIVVPETDSTNADLAEAARAGAPGGVVLVADHQLAGRGRLGRTWTAPAGSSIAMSVLLRPEREPADWTWLPLLAGLAVADSLRAVGGVPAALKWPNDVLVEGAKISGILAERVDSPSGATCVLGMGINVHLTAEQLPVPTATSLAVLRPGESFVRAEIVSTVLAALALLYHRWEDGRDKQLIGEYERRCATLGRQVRVHRPDGSTVEGKAVGVDAQGRLRVRTAGQVVVFAAGDVTHLR</sequence>
<dbReference type="Pfam" id="PF02237">
    <property type="entry name" value="BPL_C"/>
    <property type="match status" value="1"/>
</dbReference>
<dbReference type="PANTHER" id="PTHR12835:SF5">
    <property type="entry name" value="BIOTIN--PROTEIN LIGASE"/>
    <property type="match status" value="1"/>
</dbReference>
<evidence type="ECO:0000256" key="3">
    <source>
        <dbReference type="ARBA" id="ARBA00022840"/>
    </source>
</evidence>
<dbReference type="SUPFAM" id="SSF55681">
    <property type="entry name" value="Class II aaRS and biotin synthetases"/>
    <property type="match status" value="1"/>
</dbReference>
<dbReference type="AlphaFoldDB" id="F5XPR0"/>
<accession>F5XPR0</accession>
<keyword evidence="1 7" id="KW-0436">Ligase</keyword>
<dbReference type="Pfam" id="PF03099">
    <property type="entry name" value="BPL_LplA_LipB"/>
    <property type="match status" value="1"/>
</dbReference>
<dbReference type="KEGG" id="mph:MLP_13540"/>
<dbReference type="EC" id="6.3.4.15" evidence="5"/>
<evidence type="ECO:0000256" key="4">
    <source>
        <dbReference type="ARBA" id="ARBA00023267"/>
    </source>
</evidence>
<evidence type="ECO:0000313" key="7">
    <source>
        <dbReference type="EMBL" id="BAK34368.1"/>
    </source>
</evidence>
<dbReference type="EMBL" id="AP012204">
    <property type="protein sequence ID" value="BAK34368.1"/>
    <property type="molecule type" value="Genomic_DNA"/>
</dbReference>
<dbReference type="CDD" id="cd16442">
    <property type="entry name" value="BPL"/>
    <property type="match status" value="1"/>
</dbReference>
<reference evidence="7 8" key="1">
    <citation type="submission" date="2011-05" db="EMBL/GenBank/DDBJ databases">
        <title>Whole genome sequence of Microlunatus phosphovorus NM-1.</title>
        <authorList>
            <person name="Hosoyama A."/>
            <person name="Sasaki K."/>
            <person name="Harada T."/>
            <person name="Igarashi R."/>
            <person name="Kawakoshi A."/>
            <person name="Sasagawa M."/>
            <person name="Fukada J."/>
            <person name="Nakamura S."/>
            <person name="Katano Y."/>
            <person name="Hanada S."/>
            <person name="Kamagata Y."/>
            <person name="Nakamura N."/>
            <person name="Yamazaki S."/>
            <person name="Fujita N."/>
        </authorList>
    </citation>
    <scope>NUCLEOTIDE SEQUENCE [LARGE SCALE GENOMIC DNA]</scope>
    <source>
        <strain evidence="8">ATCC 700054 / DSM 10555 / JCM 9379 / NBRC 101784 / NCIMB 13414 / VKM Ac-1990 / NM-1</strain>
    </source>
</reference>
<dbReference type="Gene3D" id="3.30.930.10">
    <property type="entry name" value="Bira Bifunctional Protein, Domain 2"/>
    <property type="match status" value="1"/>
</dbReference>
<keyword evidence="3" id="KW-0067">ATP-binding</keyword>
<dbReference type="InterPro" id="IPR045864">
    <property type="entry name" value="aa-tRNA-synth_II/BPL/LPL"/>
</dbReference>
<evidence type="ECO:0000256" key="2">
    <source>
        <dbReference type="ARBA" id="ARBA00022741"/>
    </source>
</evidence>
<dbReference type="STRING" id="1032480.MLP_13540"/>
<keyword evidence="4" id="KW-0092">Biotin</keyword>
<name>F5XPR0_MICPN</name>
<dbReference type="Gene3D" id="2.30.30.100">
    <property type="match status" value="1"/>
</dbReference>
<keyword evidence="2" id="KW-0547">Nucleotide-binding</keyword>
<dbReference type="PANTHER" id="PTHR12835">
    <property type="entry name" value="BIOTIN PROTEIN LIGASE"/>
    <property type="match status" value="1"/>
</dbReference>
<dbReference type="InterPro" id="IPR003142">
    <property type="entry name" value="BPL_C"/>
</dbReference>
<evidence type="ECO:0000256" key="5">
    <source>
        <dbReference type="ARBA" id="ARBA00024227"/>
    </source>
</evidence>
<keyword evidence="8" id="KW-1185">Reference proteome</keyword>
<dbReference type="GO" id="GO:0004077">
    <property type="term" value="F:biotin--[biotin carboxyl-carrier protein] ligase activity"/>
    <property type="evidence" value="ECO:0007669"/>
    <property type="project" value="UniProtKB-EC"/>
</dbReference>